<organism evidence="1 2">
    <name type="scientific">Thermoproteota archaeon</name>
    <dbReference type="NCBI Taxonomy" id="2056631"/>
    <lineage>
        <taxon>Archaea</taxon>
        <taxon>Thermoproteota</taxon>
    </lineage>
</organism>
<gene>
    <name evidence="1" type="ORF">DRJ31_09110</name>
</gene>
<sequence length="107" mass="11974">MEFKSNSERDERYFLVSPLLASVGPYFSRMKDSSDVITSLGNPLVEVPGGTPQIVYDRKGFPYVFFVGSDPSKAKESAERLGLIIGDKKCFRKTDLKGLSEILGFWD</sequence>
<accession>A0A497EK80</accession>
<dbReference type="AlphaFoldDB" id="A0A497EK80"/>
<name>A0A497EK80_9CREN</name>
<dbReference type="EMBL" id="QMQV01000140">
    <property type="protein sequence ID" value="RLE47257.1"/>
    <property type="molecule type" value="Genomic_DNA"/>
</dbReference>
<dbReference type="Proteomes" id="UP000278475">
    <property type="component" value="Unassembled WGS sequence"/>
</dbReference>
<protein>
    <submittedName>
        <fullName evidence="1">Uncharacterized protein</fullName>
    </submittedName>
</protein>
<comment type="caution">
    <text evidence="1">The sequence shown here is derived from an EMBL/GenBank/DDBJ whole genome shotgun (WGS) entry which is preliminary data.</text>
</comment>
<evidence type="ECO:0000313" key="2">
    <source>
        <dbReference type="Proteomes" id="UP000278475"/>
    </source>
</evidence>
<evidence type="ECO:0000313" key="1">
    <source>
        <dbReference type="EMBL" id="RLE47257.1"/>
    </source>
</evidence>
<reference evidence="1 2" key="1">
    <citation type="submission" date="2018-06" db="EMBL/GenBank/DDBJ databases">
        <title>Extensive metabolic versatility and redundancy in microbially diverse, dynamic hydrothermal sediments.</title>
        <authorList>
            <person name="Dombrowski N."/>
            <person name="Teske A."/>
            <person name="Baker B.J."/>
        </authorList>
    </citation>
    <scope>NUCLEOTIDE SEQUENCE [LARGE SCALE GENOMIC DNA]</scope>
    <source>
        <strain evidence="1">B66_G16</strain>
    </source>
</reference>
<proteinExistence type="predicted"/>